<dbReference type="Proteomes" id="UP000664779">
    <property type="component" value="Unassembled WGS sequence"/>
</dbReference>
<dbReference type="EMBL" id="JAFLNF010000010">
    <property type="protein sequence ID" value="MBO0347289.1"/>
    <property type="molecule type" value="Genomic_DNA"/>
</dbReference>
<keyword evidence="2" id="KW-1185">Reference proteome</keyword>
<accession>A0A939JAT9</accession>
<sequence length="98" mass="11138">MHDNTAEMHASSMELEFVKGHIAATMTLIHALIDQGTLDRARLDEFFAGFIGQLPHNRDTLGLRLVLDQWRQGLRDGMEEKDLRENLFEVIKGGRHPG</sequence>
<name>A0A939JAT9_9HYPH</name>
<organism evidence="1 2">
    <name type="scientific">Roseibium limicola</name>
    <dbReference type="NCBI Taxonomy" id="2816037"/>
    <lineage>
        <taxon>Bacteria</taxon>
        <taxon>Pseudomonadati</taxon>
        <taxon>Pseudomonadota</taxon>
        <taxon>Alphaproteobacteria</taxon>
        <taxon>Hyphomicrobiales</taxon>
        <taxon>Stappiaceae</taxon>
        <taxon>Roseibium</taxon>
    </lineage>
</organism>
<reference evidence="1" key="1">
    <citation type="submission" date="2021-03" db="EMBL/GenBank/DDBJ databases">
        <title>Roseibium sp. CAU 1637 isolated from Incheon.</title>
        <authorList>
            <person name="Kim W."/>
        </authorList>
    </citation>
    <scope>NUCLEOTIDE SEQUENCE</scope>
    <source>
        <strain evidence="1">CAU 1637</strain>
    </source>
</reference>
<evidence type="ECO:0000313" key="1">
    <source>
        <dbReference type="EMBL" id="MBO0347289.1"/>
    </source>
</evidence>
<protein>
    <submittedName>
        <fullName evidence="1">Uncharacterized protein</fullName>
    </submittedName>
</protein>
<dbReference type="RefSeq" id="WP_206944249.1">
    <property type="nucleotide sequence ID" value="NZ_JAFLNF010000010.1"/>
</dbReference>
<comment type="caution">
    <text evidence="1">The sequence shown here is derived from an EMBL/GenBank/DDBJ whole genome shotgun (WGS) entry which is preliminary data.</text>
</comment>
<dbReference type="AlphaFoldDB" id="A0A939JAT9"/>
<proteinExistence type="predicted"/>
<evidence type="ECO:0000313" key="2">
    <source>
        <dbReference type="Proteomes" id="UP000664779"/>
    </source>
</evidence>
<gene>
    <name evidence="1" type="ORF">J0X15_18820</name>
</gene>